<gene>
    <name evidence="1" type="ORF">FTV88_0883</name>
</gene>
<sequence>MSLSLLLVAVGQQEKTPPKKSLAEPHCIISGAGKLLS</sequence>
<dbReference type="EMBL" id="CP045875">
    <property type="protein sequence ID" value="QGG47039.1"/>
    <property type="molecule type" value="Genomic_DNA"/>
</dbReference>
<reference evidence="2" key="1">
    <citation type="submission" date="2019-11" db="EMBL/GenBank/DDBJ databases">
        <title>Genome sequence of Heliorestis convoluta strain HH, an alkaliphilic and minimalistic phototrophic bacterium from a soda lake in Egypt.</title>
        <authorList>
            <person name="Dewey E.D."/>
            <person name="Stokes L.M."/>
            <person name="Burchell B.M."/>
            <person name="Shaffer K.N."/>
            <person name="Huntington A.M."/>
            <person name="Baker J.M."/>
            <person name="Nadendla S."/>
            <person name="Giglio M.G."/>
            <person name="Touchman J.W."/>
            <person name="Blankenship R.E."/>
            <person name="Madigan M.T."/>
            <person name="Sattley W.M."/>
        </authorList>
    </citation>
    <scope>NUCLEOTIDE SEQUENCE [LARGE SCALE GENOMIC DNA]</scope>
    <source>
        <strain evidence="2">HH</strain>
    </source>
</reference>
<evidence type="ECO:0000313" key="1">
    <source>
        <dbReference type="EMBL" id="QGG47039.1"/>
    </source>
</evidence>
<proteinExistence type="predicted"/>
<dbReference type="AlphaFoldDB" id="A0A5Q2MZW4"/>
<organism evidence="1 2">
    <name type="scientific">Heliorestis convoluta</name>
    <dbReference type="NCBI Taxonomy" id="356322"/>
    <lineage>
        <taxon>Bacteria</taxon>
        <taxon>Bacillati</taxon>
        <taxon>Bacillota</taxon>
        <taxon>Clostridia</taxon>
        <taxon>Eubacteriales</taxon>
        <taxon>Heliobacteriaceae</taxon>
        <taxon>Heliorestis</taxon>
    </lineage>
</organism>
<protein>
    <submittedName>
        <fullName evidence="1">Uncharacterized protein</fullName>
    </submittedName>
</protein>
<keyword evidence="2" id="KW-1185">Reference proteome</keyword>
<name>A0A5Q2MZW4_9FIRM</name>
<dbReference type="KEGG" id="hcv:FTV88_0883"/>
<dbReference type="Proteomes" id="UP000366051">
    <property type="component" value="Chromosome"/>
</dbReference>
<accession>A0A5Q2MZW4</accession>
<evidence type="ECO:0000313" key="2">
    <source>
        <dbReference type="Proteomes" id="UP000366051"/>
    </source>
</evidence>